<dbReference type="PROSITE" id="PS00745">
    <property type="entry name" value="RF_PROK_I"/>
    <property type="match status" value="1"/>
</dbReference>
<dbReference type="InterPro" id="IPR052104">
    <property type="entry name" value="Mito_Release_Factor_mL62"/>
</dbReference>
<accession>A0A0H1BAP4</accession>
<comment type="caution">
    <text evidence="3">The sequence shown here is derived from an EMBL/GenBank/DDBJ whole genome shotgun (WGS) entry which is preliminary data.</text>
</comment>
<feature type="compositionally biased region" description="Basic residues" evidence="1">
    <location>
        <begin position="177"/>
        <end position="189"/>
    </location>
</feature>
<dbReference type="AlphaFoldDB" id="A0A0H1BAP4"/>
<dbReference type="Pfam" id="PF00472">
    <property type="entry name" value="RF-1"/>
    <property type="match status" value="1"/>
</dbReference>
<keyword evidence="4" id="KW-1185">Reference proteome</keyword>
<dbReference type="Proteomes" id="UP000053573">
    <property type="component" value="Unassembled WGS sequence"/>
</dbReference>
<feature type="region of interest" description="Disordered" evidence="1">
    <location>
        <begin position="152"/>
        <end position="196"/>
    </location>
</feature>
<feature type="domain" description="Prokaryotic-type class I peptide chain release factors" evidence="2">
    <location>
        <begin position="69"/>
        <end position="85"/>
    </location>
</feature>
<dbReference type="GO" id="GO:0005762">
    <property type="term" value="C:mitochondrial large ribosomal subunit"/>
    <property type="evidence" value="ECO:0007669"/>
    <property type="project" value="TreeGrafter"/>
</dbReference>
<protein>
    <recommendedName>
        <fullName evidence="2">Prokaryotic-type class I peptide chain release factors domain-containing protein</fullName>
    </recommendedName>
</protein>
<name>A0A0H1BAP4_9EURO</name>
<dbReference type="Gene3D" id="3.30.160.20">
    <property type="match status" value="1"/>
</dbReference>
<dbReference type="PANTHER" id="PTHR11075">
    <property type="entry name" value="PEPTIDE CHAIN RELEASE FACTOR"/>
    <property type="match status" value="1"/>
</dbReference>
<evidence type="ECO:0000313" key="3">
    <source>
        <dbReference type="EMBL" id="KLJ08519.1"/>
    </source>
</evidence>
<organism evidence="3 4">
    <name type="scientific">Blastomyces silverae</name>
    <dbReference type="NCBI Taxonomy" id="2060906"/>
    <lineage>
        <taxon>Eukaryota</taxon>
        <taxon>Fungi</taxon>
        <taxon>Dikarya</taxon>
        <taxon>Ascomycota</taxon>
        <taxon>Pezizomycotina</taxon>
        <taxon>Eurotiomycetes</taxon>
        <taxon>Eurotiomycetidae</taxon>
        <taxon>Onygenales</taxon>
        <taxon>Ajellomycetaceae</taxon>
        <taxon>Blastomyces</taxon>
    </lineage>
</organism>
<sequence length="196" mass="21856">MLQFPFTCPRTAFAARAFLPTISARQLASSRSPSAQEFTDEELGTARIWLSQLTPRTIPRNIGDVSYSRSSGPGGQNVNKVNSKVTLKIPLSSILRLVPRALHAQIRSSRYIAERSDSLVIQSDETRKQTKNLDLCFEKLQELLVTAGKTAIPGETSPEQRKKVQALEKANNESRIRSKKVHSMKKGNRRSSGYDD</sequence>
<evidence type="ECO:0000256" key="1">
    <source>
        <dbReference type="SAM" id="MobiDB-lite"/>
    </source>
</evidence>
<proteinExistence type="predicted"/>
<dbReference type="PANTHER" id="PTHR11075:SF54">
    <property type="entry name" value="LARGE RIBOSOMAL SUBUNIT PROTEIN ML62"/>
    <property type="match status" value="1"/>
</dbReference>
<dbReference type="SUPFAM" id="SSF110916">
    <property type="entry name" value="Peptidyl-tRNA hydrolase domain-like"/>
    <property type="match status" value="1"/>
</dbReference>
<reference evidence="4" key="1">
    <citation type="journal article" date="2015" name="PLoS Genet.">
        <title>The dynamic genome and transcriptome of the human fungal pathogen Blastomyces and close relative Emmonsia.</title>
        <authorList>
            <person name="Munoz J.F."/>
            <person name="Gauthier G.M."/>
            <person name="Desjardins C.A."/>
            <person name="Gallo J.E."/>
            <person name="Holder J."/>
            <person name="Sullivan T.D."/>
            <person name="Marty A.J."/>
            <person name="Carmen J.C."/>
            <person name="Chen Z."/>
            <person name="Ding L."/>
            <person name="Gujja S."/>
            <person name="Magrini V."/>
            <person name="Misas E."/>
            <person name="Mitreva M."/>
            <person name="Priest M."/>
            <person name="Saif S."/>
            <person name="Whiston E.A."/>
            <person name="Young S."/>
            <person name="Zeng Q."/>
            <person name="Goldman W.E."/>
            <person name="Mardis E.R."/>
            <person name="Taylor J.W."/>
            <person name="McEwen J.G."/>
            <person name="Clay O.K."/>
            <person name="Klein B.S."/>
            <person name="Cuomo C.A."/>
        </authorList>
    </citation>
    <scope>NUCLEOTIDE SEQUENCE [LARGE SCALE GENOMIC DNA]</scope>
    <source>
        <strain evidence="4">UAMH 139</strain>
    </source>
</reference>
<dbReference type="GO" id="GO:0070126">
    <property type="term" value="P:mitochondrial translational termination"/>
    <property type="evidence" value="ECO:0007669"/>
    <property type="project" value="TreeGrafter"/>
</dbReference>
<evidence type="ECO:0000259" key="2">
    <source>
        <dbReference type="PROSITE" id="PS00745"/>
    </source>
</evidence>
<dbReference type="EMBL" id="LDEV01002583">
    <property type="protein sequence ID" value="KLJ08519.1"/>
    <property type="molecule type" value="Genomic_DNA"/>
</dbReference>
<gene>
    <name evidence="3" type="ORF">EMPG_16062</name>
</gene>
<dbReference type="InterPro" id="IPR000352">
    <property type="entry name" value="Pep_chain_release_fac_I"/>
</dbReference>
<dbReference type="GO" id="GO:0016150">
    <property type="term" value="F:translation release factor activity, codon nonspecific"/>
    <property type="evidence" value="ECO:0007669"/>
    <property type="project" value="TreeGrafter"/>
</dbReference>
<dbReference type="GO" id="GO:0004045">
    <property type="term" value="F:peptidyl-tRNA hydrolase activity"/>
    <property type="evidence" value="ECO:0007669"/>
    <property type="project" value="TreeGrafter"/>
</dbReference>
<dbReference type="STRING" id="2060906.A0A0H1BAP4"/>
<feature type="compositionally biased region" description="Basic and acidic residues" evidence="1">
    <location>
        <begin position="158"/>
        <end position="176"/>
    </location>
</feature>
<dbReference type="OrthoDB" id="270639at2759"/>
<evidence type="ECO:0000313" key="4">
    <source>
        <dbReference type="Proteomes" id="UP000053573"/>
    </source>
</evidence>